<organism evidence="3 4">
    <name type="scientific">Stephania cephalantha</name>
    <dbReference type="NCBI Taxonomy" id="152367"/>
    <lineage>
        <taxon>Eukaryota</taxon>
        <taxon>Viridiplantae</taxon>
        <taxon>Streptophyta</taxon>
        <taxon>Embryophyta</taxon>
        <taxon>Tracheophyta</taxon>
        <taxon>Spermatophyta</taxon>
        <taxon>Magnoliopsida</taxon>
        <taxon>Ranunculales</taxon>
        <taxon>Menispermaceae</taxon>
        <taxon>Menispermoideae</taxon>
        <taxon>Cissampelideae</taxon>
        <taxon>Stephania</taxon>
    </lineage>
</organism>
<dbReference type="PROSITE" id="PS51375">
    <property type="entry name" value="PPR"/>
    <property type="match status" value="4"/>
</dbReference>
<comment type="caution">
    <text evidence="3">The sequence shown here is derived from an EMBL/GenBank/DDBJ whole genome shotgun (WGS) entry which is preliminary data.</text>
</comment>
<feature type="repeat" description="PPR" evidence="2">
    <location>
        <begin position="41"/>
        <end position="75"/>
    </location>
</feature>
<dbReference type="PANTHER" id="PTHR47926:SF479">
    <property type="entry name" value="PENTACOTRIPEPTIDE-REPEAT REGION OF PRORP DOMAIN-CONTAINING PROTEIN"/>
    <property type="match status" value="1"/>
</dbReference>
<feature type="repeat" description="PPR" evidence="2">
    <location>
        <begin position="272"/>
        <end position="306"/>
    </location>
</feature>
<dbReference type="GO" id="GO:0003723">
    <property type="term" value="F:RNA binding"/>
    <property type="evidence" value="ECO:0007669"/>
    <property type="project" value="InterPro"/>
</dbReference>
<dbReference type="FunFam" id="1.25.40.10:FF:000442">
    <property type="entry name" value="Pentatricopeptide repeat-containing protein At3g49710"/>
    <property type="match status" value="1"/>
</dbReference>
<dbReference type="InterPro" id="IPR002885">
    <property type="entry name" value="PPR_rpt"/>
</dbReference>
<feature type="repeat" description="PPR" evidence="2">
    <location>
        <begin position="103"/>
        <end position="137"/>
    </location>
</feature>
<dbReference type="Pfam" id="PF20431">
    <property type="entry name" value="E_motif"/>
    <property type="match status" value="1"/>
</dbReference>
<evidence type="ECO:0000256" key="1">
    <source>
        <dbReference type="ARBA" id="ARBA00022737"/>
    </source>
</evidence>
<dbReference type="EMBL" id="JBBNAG010000001">
    <property type="protein sequence ID" value="KAK9167267.1"/>
    <property type="molecule type" value="Genomic_DNA"/>
</dbReference>
<gene>
    <name evidence="3" type="ORF">Scep_002458</name>
</gene>
<accession>A0AAP0LBG5</accession>
<dbReference type="Proteomes" id="UP001419268">
    <property type="component" value="Unassembled WGS sequence"/>
</dbReference>
<name>A0AAP0LBG5_9MAGN</name>
<dbReference type="GO" id="GO:0009451">
    <property type="term" value="P:RNA modification"/>
    <property type="evidence" value="ECO:0007669"/>
    <property type="project" value="InterPro"/>
</dbReference>
<dbReference type="Pfam" id="PF13041">
    <property type="entry name" value="PPR_2"/>
    <property type="match status" value="2"/>
</dbReference>
<dbReference type="Pfam" id="PF01535">
    <property type="entry name" value="PPR"/>
    <property type="match status" value="6"/>
</dbReference>
<proteinExistence type="predicted"/>
<protein>
    <recommendedName>
        <fullName evidence="5">Pentatricopeptide repeat-containing protein</fullName>
    </recommendedName>
</protein>
<keyword evidence="1" id="KW-0677">Repeat</keyword>
<dbReference type="NCBIfam" id="TIGR00756">
    <property type="entry name" value="PPR"/>
    <property type="match status" value="4"/>
</dbReference>
<dbReference type="FunFam" id="1.25.40.10:FF:001093">
    <property type="entry name" value="Pentatricopeptide repeat-containing protein At2g34400"/>
    <property type="match status" value="1"/>
</dbReference>
<evidence type="ECO:0008006" key="5">
    <source>
        <dbReference type="Google" id="ProtNLM"/>
    </source>
</evidence>
<dbReference type="Gene3D" id="1.25.40.10">
    <property type="entry name" value="Tetratricopeptide repeat domain"/>
    <property type="match status" value="4"/>
</dbReference>
<keyword evidence="4" id="KW-1185">Reference proteome</keyword>
<dbReference type="AlphaFoldDB" id="A0AAP0LBG5"/>
<sequence>MHHYFKSFTNILPPLSNNIANNSNFTKIIHAQLIKTGICSHTLLGNRLLDQYCRFGDIDNAQQLFDEMPERNCYTWNVMLIGLFKCGCVEKGRHLFDEMPQPDVVSWNSTISGYCSNGFVVAALEVFRRMVSVGVKPSAFTYSILMSCVSRGLQVKEIHGCVIRSELGLLNVVLGNYFVKMYGELKLLEYAFGVFLTMDELDVISWNSLILVCHKSGYGDLGLVQFGLMRFGGYSPDHFTMSTVLAICCSLQALDKGKQVFSLSIVMGFISNSIVSSAVIDTLSKCGRLDESVKLFKEMHGWDSAICNSMISGYSWHGFHLTAIQLFLSTLRNDLSPTEFTLSNVLSSASCFIPSELGIQIHSMVLKIGFESYAVVATSLVDMYSKSGLMESASKIFGKMDTRDLVSWNAMIMGFARNGQSREAMELFEQLVKEGPLPDKITFTGVLLACCHGGLFVEGMSIFSSLKKRYGIIPSMEHYTCVVSMMCQSGNLSKALDIIETMPQKPDFMIWRLLLHACESHGDLKLAERVAEMANEMDPWFPLPYFVLAQTYGMRGKWESFTRVRKLMKDRGIRQVSGCCWIRIKNQVFTFEQSQLLHCRGDKIDSVLRLMEWEMARMGRGGNLYRPR</sequence>
<reference evidence="3 4" key="1">
    <citation type="submission" date="2024-01" db="EMBL/GenBank/DDBJ databases">
        <title>Genome assemblies of Stephania.</title>
        <authorList>
            <person name="Yang L."/>
        </authorList>
    </citation>
    <scope>NUCLEOTIDE SEQUENCE [LARGE SCALE GENOMIC DNA]</scope>
    <source>
        <strain evidence="3">JXDWG</strain>
        <tissue evidence="3">Leaf</tissue>
    </source>
</reference>
<evidence type="ECO:0000313" key="4">
    <source>
        <dbReference type="Proteomes" id="UP001419268"/>
    </source>
</evidence>
<dbReference type="InterPro" id="IPR046960">
    <property type="entry name" value="PPR_At4g14850-like_plant"/>
</dbReference>
<dbReference type="InterPro" id="IPR011990">
    <property type="entry name" value="TPR-like_helical_dom_sf"/>
</dbReference>
<dbReference type="SUPFAM" id="SSF48452">
    <property type="entry name" value="TPR-like"/>
    <property type="match status" value="1"/>
</dbReference>
<dbReference type="InterPro" id="IPR046848">
    <property type="entry name" value="E_motif"/>
</dbReference>
<feature type="repeat" description="PPR" evidence="2">
    <location>
        <begin position="404"/>
        <end position="438"/>
    </location>
</feature>
<evidence type="ECO:0000256" key="2">
    <source>
        <dbReference type="PROSITE-ProRule" id="PRU00708"/>
    </source>
</evidence>
<evidence type="ECO:0000313" key="3">
    <source>
        <dbReference type="EMBL" id="KAK9167267.1"/>
    </source>
</evidence>
<dbReference type="PANTHER" id="PTHR47926">
    <property type="entry name" value="PENTATRICOPEPTIDE REPEAT-CONTAINING PROTEIN"/>
    <property type="match status" value="1"/>
</dbReference>